<dbReference type="Proteomes" id="UP001500124">
    <property type="component" value="Unassembled WGS sequence"/>
</dbReference>
<accession>A0ABP9KWU6</accession>
<dbReference type="Pfam" id="PF19760">
    <property type="entry name" value="DUF6247"/>
    <property type="match status" value="1"/>
</dbReference>
<sequence>MSAQPDHAPVAPLAVLAPAAAAQLLAQIRAGRRAAVWGPAFEQDWARALEDARHSYNLAPLHDVVRAWQARLAAAPAVDAFVASGMDDSDGVDLTDVLGRRR</sequence>
<protein>
    <submittedName>
        <fullName evidence="1">Uncharacterized protein</fullName>
    </submittedName>
</protein>
<gene>
    <name evidence="1" type="ORF">GCM10023336_45150</name>
</gene>
<comment type="caution">
    <text evidence="1">The sequence shown here is derived from an EMBL/GenBank/DDBJ whole genome shotgun (WGS) entry which is preliminary data.</text>
</comment>
<evidence type="ECO:0000313" key="1">
    <source>
        <dbReference type="EMBL" id="GAA5064731.1"/>
    </source>
</evidence>
<evidence type="ECO:0000313" key="2">
    <source>
        <dbReference type="Proteomes" id="UP001500124"/>
    </source>
</evidence>
<dbReference type="InterPro" id="IPR046214">
    <property type="entry name" value="DUF6247"/>
</dbReference>
<name>A0ABP9KWU6_9ACTN</name>
<keyword evidence="2" id="KW-1185">Reference proteome</keyword>
<reference evidence="2" key="1">
    <citation type="journal article" date="2019" name="Int. J. Syst. Evol. Microbiol.">
        <title>The Global Catalogue of Microorganisms (GCM) 10K type strain sequencing project: providing services to taxonomists for standard genome sequencing and annotation.</title>
        <authorList>
            <consortium name="The Broad Institute Genomics Platform"/>
            <consortium name="The Broad Institute Genome Sequencing Center for Infectious Disease"/>
            <person name="Wu L."/>
            <person name="Ma J."/>
        </authorList>
    </citation>
    <scope>NUCLEOTIDE SEQUENCE [LARGE SCALE GENOMIC DNA]</scope>
    <source>
        <strain evidence="2">JCM 18410</strain>
    </source>
</reference>
<dbReference type="RefSeq" id="WP_345669977.1">
    <property type="nucleotide sequence ID" value="NZ_BAABKC010000066.1"/>
</dbReference>
<organism evidence="1 2">
    <name type="scientific">Streptomyces similanensis</name>
    <dbReference type="NCBI Taxonomy" id="1274988"/>
    <lineage>
        <taxon>Bacteria</taxon>
        <taxon>Bacillati</taxon>
        <taxon>Actinomycetota</taxon>
        <taxon>Actinomycetes</taxon>
        <taxon>Kitasatosporales</taxon>
        <taxon>Streptomycetaceae</taxon>
        <taxon>Streptomyces</taxon>
    </lineage>
</organism>
<proteinExistence type="predicted"/>
<dbReference type="EMBL" id="BAABKC010000066">
    <property type="protein sequence ID" value="GAA5064731.1"/>
    <property type="molecule type" value="Genomic_DNA"/>
</dbReference>